<sequence>MKPSTRSLRLTLQVESVQHLIHTINHHLSASTLKQMRRIVAIREKSSMRQTSFLIHNELRMCTPRDSEEERKNVQNWSTTINDHINCIGYKHITQAFHPSVLKTQLRGQYT</sequence>
<name>A0A0D8XQ09_DICVI</name>
<protein>
    <submittedName>
        <fullName evidence="1">Uncharacterized protein</fullName>
    </submittedName>
</protein>
<evidence type="ECO:0000313" key="1">
    <source>
        <dbReference type="EMBL" id="KJH46708.1"/>
    </source>
</evidence>
<reference evidence="1 2" key="1">
    <citation type="submission" date="2013-11" db="EMBL/GenBank/DDBJ databases">
        <title>Draft genome of the bovine lungworm Dictyocaulus viviparus.</title>
        <authorList>
            <person name="Mitreva M."/>
        </authorList>
    </citation>
    <scope>NUCLEOTIDE SEQUENCE [LARGE SCALE GENOMIC DNA]</scope>
    <source>
        <strain evidence="1 2">HannoverDv2000</strain>
    </source>
</reference>
<dbReference type="Proteomes" id="UP000053766">
    <property type="component" value="Unassembled WGS sequence"/>
</dbReference>
<organism evidence="1 2">
    <name type="scientific">Dictyocaulus viviparus</name>
    <name type="common">Bovine lungworm</name>
    <dbReference type="NCBI Taxonomy" id="29172"/>
    <lineage>
        <taxon>Eukaryota</taxon>
        <taxon>Metazoa</taxon>
        <taxon>Ecdysozoa</taxon>
        <taxon>Nematoda</taxon>
        <taxon>Chromadorea</taxon>
        <taxon>Rhabditida</taxon>
        <taxon>Rhabditina</taxon>
        <taxon>Rhabditomorpha</taxon>
        <taxon>Strongyloidea</taxon>
        <taxon>Metastrongylidae</taxon>
        <taxon>Dictyocaulus</taxon>
    </lineage>
</organism>
<keyword evidence="2" id="KW-1185">Reference proteome</keyword>
<accession>A0A0D8XQ09</accession>
<dbReference type="AlphaFoldDB" id="A0A0D8XQ09"/>
<gene>
    <name evidence="1" type="ORF">DICVIV_07232</name>
</gene>
<reference evidence="2" key="2">
    <citation type="journal article" date="2016" name="Sci. Rep.">
        <title>Dictyocaulus viviparus genome, variome and transcriptome elucidate lungworm biology and support future intervention.</title>
        <authorList>
            <person name="McNulty S.N."/>
            <person name="Strube C."/>
            <person name="Rosa B.A."/>
            <person name="Martin J.C."/>
            <person name="Tyagi R."/>
            <person name="Choi Y.J."/>
            <person name="Wang Q."/>
            <person name="Hallsworth Pepin K."/>
            <person name="Zhang X."/>
            <person name="Ozersky P."/>
            <person name="Wilson R.K."/>
            <person name="Sternberg P.W."/>
            <person name="Gasser R.B."/>
            <person name="Mitreva M."/>
        </authorList>
    </citation>
    <scope>NUCLEOTIDE SEQUENCE [LARGE SCALE GENOMIC DNA]</scope>
    <source>
        <strain evidence="2">HannoverDv2000</strain>
    </source>
</reference>
<evidence type="ECO:0000313" key="2">
    <source>
        <dbReference type="Proteomes" id="UP000053766"/>
    </source>
</evidence>
<proteinExistence type="predicted"/>
<dbReference type="EMBL" id="KN716339">
    <property type="protein sequence ID" value="KJH46708.1"/>
    <property type="molecule type" value="Genomic_DNA"/>
</dbReference>